<evidence type="ECO:0000256" key="4">
    <source>
        <dbReference type="ARBA" id="ARBA00022798"/>
    </source>
</evidence>
<evidence type="ECO:0000256" key="2">
    <source>
        <dbReference type="ARBA" id="ARBA00007330"/>
    </source>
</evidence>
<evidence type="ECO:0000256" key="6">
    <source>
        <dbReference type="ARBA" id="ARBA00023002"/>
    </source>
</evidence>
<feature type="domain" description="FAD dependent oxidoreductase" evidence="8">
    <location>
        <begin position="19"/>
        <end position="372"/>
    </location>
</feature>
<evidence type="ECO:0000256" key="7">
    <source>
        <dbReference type="SAM" id="Phobius"/>
    </source>
</evidence>
<evidence type="ECO:0000256" key="3">
    <source>
        <dbReference type="ARBA" id="ARBA00022630"/>
    </source>
</evidence>
<dbReference type="GO" id="GO:0006071">
    <property type="term" value="P:glycerol metabolic process"/>
    <property type="evidence" value="ECO:0007669"/>
    <property type="project" value="UniProtKB-KW"/>
</dbReference>
<keyword evidence="7" id="KW-0472">Membrane</keyword>
<evidence type="ECO:0000256" key="1">
    <source>
        <dbReference type="ARBA" id="ARBA00001974"/>
    </source>
</evidence>
<name>A0A3B0UM06_9ZZZZ</name>
<keyword evidence="6 10" id="KW-0560">Oxidoreductase</keyword>
<gene>
    <name evidence="10" type="ORF">MNBD_CHLOROFLEXI01-3698</name>
</gene>
<keyword evidence="7" id="KW-0812">Transmembrane</keyword>
<keyword evidence="7" id="KW-1133">Transmembrane helix</keyword>
<proteinExistence type="inferred from homology"/>
<dbReference type="InterPro" id="IPR038299">
    <property type="entry name" value="DAO_C_sf"/>
</dbReference>
<dbReference type="Gene3D" id="1.10.8.870">
    <property type="entry name" value="Alpha-glycerophosphate oxidase, cap domain"/>
    <property type="match status" value="1"/>
</dbReference>
<feature type="domain" description="Alpha-glycerophosphate oxidase C-terminal" evidence="9">
    <location>
        <begin position="412"/>
        <end position="502"/>
    </location>
</feature>
<dbReference type="PANTHER" id="PTHR11985:SF35">
    <property type="entry name" value="ANAEROBIC GLYCEROL-3-PHOSPHATE DEHYDROGENASE SUBUNIT A"/>
    <property type="match status" value="1"/>
</dbReference>
<organism evidence="10">
    <name type="scientific">hydrothermal vent metagenome</name>
    <dbReference type="NCBI Taxonomy" id="652676"/>
    <lineage>
        <taxon>unclassified sequences</taxon>
        <taxon>metagenomes</taxon>
        <taxon>ecological metagenomes</taxon>
    </lineage>
</organism>
<dbReference type="Gene3D" id="3.30.9.10">
    <property type="entry name" value="D-Amino Acid Oxidase, subunit A, domain 2"/>
    <property type="match status" value="1"/>
</dbReference>
<dbReference type="InterPro" id="IPR000447">
    <property type="entry name" value="G3P_DH_FAD-dep"/>
</dbReference>
<dbReference type="Gene3D" id="3.50.50.60">
    <property type="entry name" value="FAD/NAD(P)-binding domain"/>
    <property type="match status" value="1"/>
</dbReference>
<dbReference type="PANTHER" id="PTHR11985">
    <property type="entry name" value="GLYCEROL-3-PHOSPHATE DEHYDROGENASE"/>
    <property type="match status" value="1"/>
</dbReference>
<comment type="similarity">
    <text evidence="2">Belongs to the FAD-dependent glycerol-3-phosphate dehydrogenase family.</text>
</comment>
<dbReference type="InterPro" id="IPR006076">
    <property type="entry name" value="FAD-dep_OxRdtase"/>
</dbReference>
<evidence type="ECO:0000256" key="5">
    <source>
        <dbReference type="ARBA" id="ARBA00022827"/>
    </source>
</evidence>
<protein>
    <submittedName>
        <fullName evidence="10">Aerobic glycerol-3-phosphate dehydrogenase</fullName>
        <ecNumber evidence="10">1.1.5.3</ecNumber>
    </submittedName>
</protein>
<dbReference type="SUPFAM" id="SSF51905">
    <property type="entry name" value="FAD/NAD(P)-binding domain"/>
    <property type="match status" value="1"/>
</dbReference>
<evidence type="ECO:0000313" key="10">
    <source>
        <dbReference type="EMBL" id="VAW32191.1"/>
    </source>
</evidence>
<keyword evidence="5" id="KW-0274">FAD</keyword>
<accession>A0A3B0UM06</accession>
<comment type="cofactor">
    <cofactor evidence="1">
        <name>FAD</name>
        <dbReference type="ChEBI" id="CHEBI:57692"/>
    </cofactor>
</comment>
<evidence type="ECO:0000259" key="9">
    <source>
        <dbReference type="Pfam" id="PF16901"/>
    </source>
</evidence>
<dbReference type="EC" id="1.1.5.3" evidence="10"/>
<sequence>MWSKNWREEIWQSLEQPWDIVVVGGGITGAGILREATRLGLKVLLVEQRDFAFGTSSRSSKLVHGGLRYLKQGKIGLTQASVQERQRLQESAPGLVDPLGFLLANEKGSGQRREKLLIQAGLSFYDLVAMQWSHTYYSPQDVWMLAPRLNVQDLAGAFHYFDAQTDDARLVLRVLREAVAAGGTAVNYVAAIDLIREEGQVIGVRLQDRVTGLETAVRAKIVINATGAWADDLRQKVGQEAKLRPLRGSHLIFPQWRFRLAQAVSFNHPLDNRFVFIFPWEGVTIVGTTDVDHPESLEHEPHITPGEVAYLMAAVEDRYPSLGITLDDVLATYAGVRPVINTGKADPSDESRDHVVWTENGLLTITGGKLTTFRLIALDALKAARHALPNMPKIDEGAPALDEVRQDLPDFLPEMMRRRLIGRYGQEASALVEAAQPDELKIIPNTNVLWAELRWAARSEGVVHLDDLLLRRVRLGLLLPEGGANLAEEIRSICQGELGWENGRWAEEWAAYRQRWQAKYSLPPRETIPDWHNMLQKPEPSVAVEVDKRGTAVAAGLLGTAFALILFYLGYKRRG</sequence>
<reference evidence="10" key="1">
    <citation type="submission" date="2018-06" db="EMBL/GenBank/DDBJ databases">
        <authorList>
            <person name="Zhirakovskaya E."/>
        </authorList>
    </citation>
    <scope>NUCLEOTIDE SEQUENCE</scope>
</reference>
<evidence type="ECO:0000259" key="8">
    <source>
        <dbReference type="Pfam" id="PF01266"/>
    </source>
</evidence>
<dbReference type="GO" id="GO:0046168">
    <property type="term" value="P:glycerol-3-phosphate catabolic process"/>
    <property type="evidence" value="ECO:0007669"/>
    <property type="project" value="TreeGrafter"/>
</dbReference>
<dbReference type="EMBL" id="UOEU01000332">
    <property type="protein sequence ID" value="VAW32191.1"/>
    <property type="molecule type" value="Genomic_DNA"/>
</dbReference>
<keyword evidence="3" id="KW-0285">Flavoprotein</keyword>
<dbReference type="InterPro" id="IPR036188">
    <property type="entry name" value="FAD/NAD-bd_sf"/>
</dbReference>
<dbReference type="AlphaFoldDB" id="A0A3B0UM06"/>
<dbReference type="GO" id="GO:0004368">
    <property type="term" value="F:glycerol-3-phosphate dehydrogenase (quinone) activity"/>
    <property type="evidence" value="ECO:0007669"/>
    <property type="project" value="UniProtKB-EC"/>
</dbReference>
<keyword evidence="4" id="KW-0319">Glycerol metabolism</keyword>
<dbReference type="Pfam" id="PF01266">
    <property type="entry name" value="DAO"/>
    <property type="match status" value="1"/>
</dbReference>
<feature type="transmembrane region" description="Helical" evidence="7">
    <location>
        <begin position="552"/>
        <end position="571"/>
    </location>
</feature>
<dbReference type="Pfam" id="PF16901">
    <property type="entry name" value="DAO_C"/>
    <property type="match status" value="1"/>
</dbReference>
<dbReference type="PRINTS" id="PR01001">
    <property type="entry name" value="FADG3PDH"/>
</dbReference>
<dbReference type="InterPro" id="IPR031656">
    <property type="entry name" value="DAO_C"/>
</dbReference>